<keyword evidence="8 14" id="KW-0378">Hydrolase</keyword>
<dbReference type="GO" id="GO:0000287">
    <property type="term" value="F:magnesium ion binding"/>
    <property type="evidence" value="ECO:0007669"/>
    <property type="project" value="InterPro"/>
</dbReference>
<organism evidence="15 16">
    <name type="scientific">Knipowitschia caucasica</name>
    <name type="common">Caucasian dwarf goby</name>
    <name type="synonym">Pomatoschistus caucasicus</name>
    <dbReference type="NCBI Taxonomy" id="637954"/>
    <lineage>
        <taxon>Eukaryota</taxon>
        <taxon>Metazoa</taxon>
        <taxon>Chordata</taxon>
        <taxon>Craniata</taxon>
        <taxon>Vertebrata</taxon>
        <taxon>Euteleostomi</taxon>
        <taxon>Actinopterygii</taxon>
        <taxon>Neopterygii</taxon>
        <taxon>Teleostei</taxon>
        <taxon>Neoteleostei</taxon>
        <taxon>Acanthomorphata</taxon>
        <taxon>Gobiaria</taxon>
        <taxon>Gobiiformes</taxon>
        <taxon>Gobioidei</taxon>
        <taxon>Gobiidae</taxon>
        <taxon>Gobiinae</taxon>
        <taxon>Knipowitschia</taxon>
    </lineage>
</organism>
<evidence type="ECO:0000313" key="15">
    <source>
        <dbReference type="EMBL" id="CAL1600298.1"/>
    </source>
</evidence>
<evidence type="ECO:0000256" key="9">
    <source>
        <dbReference type="ARBA" id="ARBA00022842"/>
    </source>
</evidence>
<dbReference type="FunFam" id="3.40.50.1000:FF:000032">
    <property type="entry name" value="Cytosolic 5-nucleotidase 3-like"/>
    <property type="match status" value="1"/>
</dbReference>
<dbReference type="InterPro" id="IPR006434">
    <property type="entry name" value="Pyrimidine_nucleotidase_eu"/>
</dbReference>
<dbReference type="GO" id="GO:0000166">
    <property type="term" value="F:nucleotide binding"/>
    <property type="evidence" value="ECO:0007669"/>
    <property type="project" value="UniProtKB-KW"/>
</dbReference>
<evidence type="ECO:0000256" key="2">
    <source>
        <dbReference type="ARBA" id="ARBA00004496"/>
    </source>
</evidence>
<evidence type="ECO:0000256" key="1">
    <source>
        <dbReference type="ARBA" id="ARBA00000815"/>
    </source>
</evidence>
<comment type="similarity">
    <text evidence="3 14">Belongs to the pyrimidine 5'-nucleotidase family.</text>
</comment>
<sequence length="316" mass="36608">MQIPWISTPIRSVLAIWHQFIKNEIPELSKCSVLMRDRARVEETIYSMKRTGPSGLQVISDFDMTLTRFSYKGQRVPTTHNILDNRLLIDEDCEKKIKRLLNTYYPIEIDAQLSPEQKQPLMVEWWSKVHELLIEQKIRKNMLERVVRESGSRLREGYREFFDLLSELQVPLLIFSAGIGDVLEEVIRQNNVFHPNVNVISNYMDFDAAGVLQAFKGQLIHTFNKREGALLHGARLRGRPNVLLLGDSLGDLNMADGLSNTEHILTIGFLNDQVEERKESYVKSFDIVLVKDETLEIPNVILKNILKPQVRWSKRL</sequence>
<dbReference type="InterPro" id="IPR036412">
    <property type="entry name" value="HAD-like_sf"/>
</dbReference>
<dbReference type="FunFam" id="1.10.150.340:FF:000001">
    <property type="entry name" value="Cytosolic 5-nucleotidase 3-like"/>
    <property type="match status" value="1"/>
</dbReference>
<evidence type="ECO:0000313" key="16">
    <source>
        <dbReference type="Proteomes" id="UP001497482"/>
    </source>
</evidence>
<evidence type="ECO:0000256" key="11">
    <source>
        <dbReference type="ARBA" id="ARBA00036362"/>
    </source>
</evidence>
<evidence type="ECO:0000256" key="3">
    <source>
        <dbReference type="ARBA" id="ARBA00008389"/>
    </source>
</evidence>
<keyword evidence="6" id="KW-0479">Metal-binding</keyword>
<dbReference type="AlphaFoldDB" id="A0AAV2LD54"/>
<dbReference type="Gene3D" id="3.40.50.1000">
    <property type="entry name" value="HAD superfamily/HAD-like"/>
    <property type="match status" value="1"/>
</dbReference>
<dbReference type="GO" id="GO:0005737">
    <property type="term" value="C:cytoplasm"/>
    <property type="evidence" value="ECO:0007669"/>
    <property type="project" value="UniProtKB-SubCell"/>
</dbReference>
<dbReference type="SFLD" id="SFLDG01128">
    <property type="entry name" value="C1.4:_5'-Nucleotidase_Like"/>
    <property type="match status" value="1"/>
</dbReference>
<dbReference type="NCBIfam" id="TIGR01544">
    <property type="entry name" value="HAD-SF-IE"/>
    <property type="match status" value="1"/>
</dbReference>
<name>A0AAV2LD54_KNICA</name>
<evidence type="ECO:0000256" key="10">
    <source>
        <dbReference type="ARBA" id="ARBA00023080"/>
    </source>
</evidence>
<proteinExistence type="inferred from homology"/>
<evidence type="ECO:0000256" key="13">
    <source>
        <dbReference type="ARBA" id="ARBA00048583"/>
    </source>
</evidence>
<dbReference type="EC" id="3.1.3.5" evidence="14"/>
<dbReference type="Pfam" id="PF05822">
    <property type="entry name" value="UMPH-1"/>
    <property type="match status" value="1"/>
</dbReference>
<evidence type="ECO:0000256" key="5">
    <source>
        <dbReference type="ARBA" id="ARBA00022490"/>
    </source>
</evidence>
<comment type="subunit">
    <text evidence="4">Monomer.</text>
</comment>
<protein>
    <recommendedName>
        <fullName evidence="14">5'-nucleotidase</fullName>
        <ecNumber evidence="14">3.1.3.5</ecNumber>
    </recommendedName>
</protein>
<dbReference type="PANTHER" id="PTHR13045">
    <property type="entry name" value="5'-NUCLEOTIDASE"/>
    <property type="match status" value="1"/>
</dbReference>
<evidence type="ECO:0000256" key="8">
    <source>
        <dbReference type="ARBA" id="ARBA00022801"/>
    </source>
</evidence>
<keyword evidence="16" id="KW-1185">Reference proteome</keyword>
<comment type="catalytic activity">
    <reaction evidence="13">
        <text>N(7)-methyl-GMP + H2O = N(7)-methylguanosine + phosphate</text>
        <dbReference type="Rhea" id="RHEA:37107"/>
        <dbReference type="ChEBI" id="CHEBI:15377"/>
        <dbReference type="ChEBI" id="CHEBI:20794"/>
        <dbReference type="ChEBI" id="CHEBI:43474"/>
        <dbReference type="ChEBI" id="CHEBI:58285"/>
        <dbReference type="EC" id="3.1.3.91"/>
    </reaction>
</comment>
<dbReference type="EMBL" id="OZ035845">
    <property type="protein sequence ID" value="CAL1600298.1"/>
    <property type="molecule type" value="Genomic_DNA"/>
</dbReference>
<keyword evidence="9" id="KW-0460">Magnesium</keyword>
<reference evidence="15 16" key="1">
    <citation type="submission" date="2024-04" db="EMBL/GenBank/DDBJ databases">
        <authorList>
            <person name="Waldvogel A.-M."/>
            <person name="Schoenle A."/>
        </authorList>
    </citation>
    <scope>NUCLEOTIDE SEQUENCE [LARGE SCALE GENOMIC DNA]</scope>
</reference>
<dbReference type="Gene3D" id="1.10.150.340">
    <property type="entry name" value="Pyrimidine 5'-nucleotidase (UMPH-1), N-terminal domain"/>
    <property type="match status" value="1"/>
</dbReference>
<gene>
    <name evidence="15" type="ORF">KC01_LOCUS28399</name>
</gene>
<keyword evidence="7 14" id="KW-0547">Nucleotide-binding</keyword>
<dbReference type="PANTHER" id="PTHR13045:SF15">
    <property type="entry name" value="7-METHYLGUANOSINE PHOSPHATE-SPECIFIC 5'-NUCLEOTIDASE"/>
    <property type="match status" value="1"/>
</dbReference>
<evidence type="ECO:0000256" key="4">
    <source>
        <dbReference type="ARBA" id="ARBA00011245"/>
    </source>
</evidence>
<dbReference type="InterPro" id="IPR023214">
    <property type="entry name" value="HAD_sf"/>
</dbReference>
<comment type="function">
    <text evidence="12">Specifically hydrolyzes 7-methylguanosine monophosphate (m(7)GMP) to 7-methylguanosine and inorganic phosphate. The specific activity for m(7)GMP may protect cells against undesired salvage of m(7)GMP and its incorporation into nucleic acids. Also has weak activity for CMP. UMP and purine nucleotides are poor substrates.</text>
</comment>
<dbReference type="SFLD" id="SFLDS00003">
    <property type="entry name" value="Haloacid_Dehalogenase"/>
    <property type="match status" value="1"/>
</dbReference>
<evidence type="ECO:0000256" key="14">
    <source>
        <dbReference type="RuleBase" id="RU361276"/>
    </source>
</evidence>
<dbReference type="GO" id="GO:0008253">
    <property type="term" value="F:5'-nucleotidase activity"/>
    <property type="evidence" value="ECO:0007669"/>
    <property type="project" value="UniProtKB-EC"/>
</dbReference>
<evidence type="ECO:0000256" key="6">
    <source>
        <dbReference type="ARBA" id="ARBA00022723"/>
    </source>
</evidence>
<dbReference type="GO" id="GO:0009117">
    <property type="term" value="P:nucleotide metabolic process"/>
    <property type="evidence" value="ECO:0007669"/>
    <property type="project" value="UniProtKB-KW"/>
</dbReference>
<comment type="catalytic activity">
    <reaction evidence="11">
        <text>CMP + H2O = cytidine + phosphate</text>
        <dbReference type="Rhea" id="RHEA:29367"/>
        <dbReference type="ChEBI" id="CHEBI:15377"/>
        <dbReference type="ChEBI" id="CHEBI:17562"/>
        <dbReference type="ChEBI" id="CHEBI:43474"/>
        <dbReference type="ChEBI" id="CHEBI:60377"/>
        <dbReference type="EC" id="3.1.3.91"/>
    </reaction>
</comment>
<dbReference type="SUPFAM" id="SSF56784">
    <property type="entry name" value="HAD-like"/>
    <property type="match status" value="1"/>
</dbReference>
<dbReference type="Proteomes" id="UP001497482">
    <property type="component" value="Chromosome 23"/>
</dbReference>
<evidence type="ECO:0000256" key="7">
    <source>
        <dbReference type="ARBA" id="ARBA00022741"/>
    </source>
</evidence>
<keyword evidence="5 14" id="KW-0963">Cytoplasm</keyword>
<evidence type="ECO:0000256" key="12">
    <source>
        <dbReference type="ARBA" id="ARBA00046090"/>
    </source>
</evidence>
<comment type="catalytic activity">
    <reaction evidence="1 14">
        <text>a ribonucleoside 5'-phosphate + H2O = a ribonucleoside + phosphate</text>
        <dbReference type="Rhea" id="RHEA:12484"/>
        <dbReference type="ChEBI" id="CHEBI:15377"/>
        <dbReference type="ChEBI" id="CHEBI:18254"/>
        <dbReference type="ChEBI" id="CHEBI:43474"/>
        <dbReference type="ChEBI" id="CHEBI:58043"/>
        <dbReference type="EC" id="3.1.3.5"/>
    </reaction>
</comment>
<accession>A0AAV2LD54</accession>
<keyword evidence="10 14" id="KW-0546">Nucleotide metabolism</keyword>
<comment type="subcellular location">
    <subcellularLocation>
        <location evidence="2 14">Cytoplasm</location>
    </subcellularLocation>
</comment>